<evidence type="ECO:0000256" key="1">
    <source>
        <dbReference type="ARBA" id="ARBA00022723"/>
    </source>
</evidence>
<dbReference type="RefSeq" id="XP_018487536.1">
    <property type="nucleotide sequence ID" value="XM_018632034.1"/>
</dbReference>
<keyword evidence="6" id="KW-0812">Transmembrane</keyword>
<evidence type="ECO:0000259" key="7">
    <source>
        <dbReference type="PROSITE" id="PS51999"/>
    </source>
</evidence>
<keyword evidence="1" id="KW-0479">Metal-binding</keyword>
<dbReference type="PANTHER" id="PTHR33248">
    <property type="entry name" value="ZINC ION-BINDING PROTEIN"/>
    <property type="match status" value="1"/>
</dbReference>
<proteinExistence type="predicted"/>
<dbReference type="InterPro" id="IPR057222">
    <property type="entry name" value="DUF7900"/>
</dbReference>
<evidence type="ECO:0000313" key="8">
    <source>
        <dbReference type="Proteomes" id="UP000504610"/>
    </source>
</evidence>
<dbReference type="InterPro" id="IPR010666">
    <property type="entry name" value="Znf_GRF"/>
</dbReference>
<accession>A0A6J0NTT5</accession>
<keyword evidence="3" id="KW-0862">Zinc</keyword>
<dbReference type="KEGG" id="rsz:108858048"/>
<gene>
    <name evidence="9" type="primary">LOC108858048</name>
</gene>
<dbReference type="PROSITE" id="PS51999">
    <property type="entry name" value="ZF_GRF"/>
    <property type="match status" value="1"/>
</dbReference>
<name>A0A6J0NTT5_RAPSA</name>
<feature type="domain" description="GRF-type" evidence="7">
    <location>
        <begin position="20"/>
        <end position="65"/>
    </location>
</feature>
<dbReference type="AlphaFoldDB" id="A0A6J0NTT5"/>
<dbReference type="GeneID" id="108858048"/>
<reference evidence="9" key="2">
    <citation type="submission" date="2025-08" db="UniProtKB">
        <authorList>
            <consortium name="RefSeq"/>
        </authorList>
    </citation>
    <scope>IDENTIFICATION</scope>
    <source>
        <tissue evidence="9">Leaf</tissue>
    </source>
</reference>
<keyword evidence="5" id="KW-0175">Coiled coil</keyword>
<evidence type="ECO:0000256" key="5">
    <source>
        <dbReference type="SAM" id="Coils"/>
    </source>
</evidence>
<dbReference type="OrthoDB" id="1062941at2759"/>
<evidence type="ECO:0000256" key="4">
    <source>
        <dbReference type="PROSITE-ProRule" id="PRU01343"/>
    </source>
</evidence>
<dbReference type="Pfam" id="PF25464">
    <property type="entry name" value="DUF7900"/>
    <property type="match status" value="1"/>
</dbReference>
<keyword evidence="8" id="KW-1185">Reference proteome</keyword>
<feature type="transmembrane region" description="Helical" evidence="6">
    <location>
        <begin position="144"/>
        <end position="162"/>
    </location>
</feature>
<keyword evidence="6" id="KW-0472">Membrane</keyword>
<dbReference type="GO" id="GO:0008270">
    <property type="term" value="F:zinc ion binding"/>
    <property type="evidence" value="ECO:0007669"/>
    <property type="project" value="UniProtKB-KW"/>
</dbReference>
<organism evidence="8 9">
    <name type="scientific">Raphanus sativus</name>
    <name type="common">Radish</name>
    <name type="synonym">Raphanus raphanistrum var. sativus</name>
    <dbReference type="NCBI Taxonomy" id="3726"/>
    <lineage>
        <taxon>Eukaryota</taxon>
        <taxon>Viridiplantae</taxon>
        <taxon>Streptophyta</taxon>
        <taxon>Embryophyta</taxon>
        <taxon>Tracheophyta</taxon>
        <taxon>Spermatophyta</taxon>
        <taxon>Magnoliopsida</taxon>
        <taxon>eudicotyledons</taxon>
        <taxon>Gunneridae</taxon>
        <taxon>Pentapetalae</taxon>
        <taxon>rosids</taxon>
        <taxon>malvids</taxon>
        <taxon>Brassicales</taxon>
        <taxon>Brassicaceae</taxon>
        <taxon>Brassiceae</taxon>
        <taxon>Raphanus</taxon>
    </lineage>
</organism>
<sequence length="172" mass="19612">MAQSSSSSTIGNKREKIVLCHCNRKTKVIQAWTDTNPGRRFYTCVGRKVSTGYESCDFFRWYDVKTPHGWQYTALLAARDVMNQQRDEIRDLRNQVRALSLENEGIGLTPDLECEACEAHKRKVEALEKEVLVLNERRMVYRNALIASSIGVTVVIGVFMGISKWKKAIVVI</sequence>
<protein>
    <submittedName>
        <fullName evidence="9">Uncharacterized protein LOC108858048</fullName>
    </submittedName>
</protein>
<evidence type="ECO:0000313" key="9">
    <source>
        <dbReference type="RefSeq" id="XP_018487536.1"/>
    </source>
</evidence>
<dbReference type="Pfam" id="PF06839">
    <property type="entry name" value="Zn_ribbon_GRF"/>
    <property type="match status" value="1"/>
</dbReference>
<evidence type="ECO:0000256" key="2">
    <source>
        <dbReference type="ARBA" id="ARBA00022771"/>
    </source>
</evidence>
<evidence type="ECO:0000256" key="3">
    <source>
        <dbReference type="ARBA" id="ARBA00022833"/>
    </source>
</evidence>
<evidence type="ECO:0000256" key="6">
    <source>
        <dbReference type="SAM" id="Phobius"/>
    </source>
</evidence>
<feature type="coiled-coil region" evidence="5">
    <location>
        <begin position="75"/>
        <end position="144"/>
    </location>
</feature>
<keyword evidence="2 4" id="KW-0863">Zinc-finger</keyword>
<keyword evidence="6" id="KW-1133">Transmembrane helix</keyword>
<reference evidence="8" key="1">
    <citation type="journal article" date="2019" name="Database">
        <title>The radish genome database (RadishGD): an integrated information resource for radish genomics.</title>
        <authorList>
            <person name="Yu H.J."/>
            <person name="Baek S."/>
            <person name="Lee Y.J."/>
            <person name="Cho A."/>
            <person name="Mun J.H."/>
        </authorList>
    </citation>
    <scope>NUCLEOTIDE SEQUENCE [LARGE SCALE GENOMIC DNA]</scope>
    <source>
        <strain evidence="8">cv. WK10039</strain>
    </source>
</reference>
<dbReference type="Proteomes" id="UP000504610">
    <property type="component" value="Chromosome 5"/>
</dbReference>